<feature type="compositionally biased region" description="Polar residues" evidence="1">
    <location>
        <begin position="291"/>
        <end position="300"/>
    </location>
</feature>
<feature type="compositionally biased region" description="Basic and acidic residues" evidence="1">
    <location>
        <begin position="280"/>
        <end position="290"/>
    </location>
</feature>
<dbReference type="Proteomes" id="UP000663889">
    <property type="component" value="Unassembled WGS sequence"/>
</dbReference>
<feature type="region of interest" description="Disordered" evidence="1">
    <location>
        <begin position="218"/>
        <end position="300"/>
    </location>
</feature>
<accession>A0A814MM04</accession>
<evidence type="ECO:0000313" key="3">
    <source>
        <dbReference type="EMBL" id="CAF3689182.1"/>
    </source>
</evidence>
<comment type="caution">
    <text evidence="2">The sequence shown here is derived from an EMBL/GenBank/DDBJ whole genome shotgun (WGS) entry which is preliminary data.</text>
</comment>
<organism evidence="2 4">
    <name type="scientific">Rotaria sordida</name>
    <dbReference type="NCBI Taxonomy" id="392033"/>
    <lineage>
        <taxon>Eukaryota</taxon>
        <taxon>Metazoa</taxon>
        <taxon>Spiralia</taxon>
        <taxon>Gnathifera</taxon>
        <taxon>Rotifera</taxon>
        <taxon>Eurotatoria</taxon>
        <taxon>Bdelloidea</taxon>
        <taxon>Philodinida</taxon>
        <taxon>Philodinidae</taxon>
        <taxon>Rotaria</taxon>
    </lineage>
</organism>
<dbReference type="Proteomes" id="UP000663874">
    <property type="component" value="Unassembled WGS sequence"/>
</dbReference>
<gene>
    <name evidence="3" type="ORF">FNK824_LOCUS8386</name>
    <name evidence="2" type="ORF">SEV965_LOCUS14880</name>
</gene>
<feature type="region of interest" description="Disordered" evidence="1">
    <location>
        <begin position="388"/>
        <end position="411"/>
    </location>
</feature>
<evidence type="ECO:0000313" key="2">
    <source>
        <dbReference type="EMBL" id="CAF1081617.1"/>
    </source>
</evidence>
<evidence type="ECO:0000256" key="1">
    <source>
        <dbReference type="SAM" id="MobiDB-lite"/>
    </source>
</evidence>
<reference evidence="2" key="1">
    <citation type="submission" date="2021-02" db="EMBL/GenBank/DDBJ databases">
        <authorList>
            <person name="Nowell W R."/>
        </authorList>
    </citation>
    <scope>NUCLEOTIDE SEQUENCE</scope>
</reference>
<evidence type="ECO:0000313" key="4">
    <source>
        <dbReference type="Proteomes" id="UP000663889"/>
    </source>
</evidence>
<proteinExistence type="predicted"/>
<dbReference type="AlphaFoldDB" id="A0A814MM04"/>
<dbReference type="EMBL" id="CAJNOU010000760">
    <property type="protein sequence ID" value="CAF1081617.1"/>
    <property type="molecule type" value="Genomic_DNA"/>
</dbReference>
<sequence length="473" mass="54421">MASIPSSSRHTISFMNDIKHVFNKQTRDSIVNYTSKSSTTSLQYSHMRVTQRLHRYRFMKKQWQEVATSIQNPSLLSPTCESSTYTQDTMKDLPITIQKQNTEPKGYRFNDYIMATTAAKDNNDKNLIDLNPLHLRIQQDLITLRKLIKRKQNKIIDNNSLKTYTNDRSLQESTLIGATIDDQETNDVPIIEKSPSFKKLKPLDHVKISGYKMHQSIISKNDSNDSGFTSNSSSTCSQHSKQQQQQQKQKPKRRKSNKTFNIYNSRLNPPPPPPLSTDSLIDRTSDESNRKSSSLSRKTSNIFSKQSLLSSRSISVPQIPSEIKKSQSNFIKQETLLPVIRRLSNSENMATNRYTYAASSSSAIPHSRIFKRNTSLLPILLQSSPCIGHQKRDIHPKKPTHDLEEKQEENNDDDDNYYYLLGYKNLINNLPKPVISIQPRYGQDDYGILFEQLAHIRERMPDSNIYDGYTRIV</sequence>
<protein>
    <submittedName>
        <fullName evidence="2">Uncharacterized protein</fullName>
    </submittedName>
</protein>
<feature type="compositionally biased region" description="Polar residues" evidence="1">
    <location>
        <begin position="218"/>
        <end position="229"/>
    </location>
</feature>
<feature type="compositionally biased region" description="Low complexity" evidence="1">
    <location>
        <begin position="230"/>
        <end position="248"/>
    </location>
</feature>
<name>A0A814MM04_9BILA</name>
<dbReference type="EMBL" id="CAJOBE010000826">
    <property type="protein sequence ID" value="CAF3689182.1"/>
    <property type="molecule type" value="Genomic_DNA"/>
</dbReference>